<reference evidence="2" key="1">
    <citation type="submission" date="2022-11" db="UniProtKB">
        <authorList>
            <consortium name="WormBaseParasite"/>
        </authorList>
    </citation>
    <scope>IDENTIFICATION</scope>
</reference>
<evidence type="ECO:0000313" key="2">
    <source>
        <dbReference type="WBParaSite" id="ACRNAN_scaffold9296.g9243.t1"/>
    </source>
</evidence>
<evidence type="ECO:0000313" key="1">
    <source>
        <dbReference type="Proteomes" id="UP000887540"/>
    </source>
</evidence>
<organism evidence="1 2">
    <name type="scientific">Acrobeloides nanus</name>
    <dbReference type="NCBI Taxonomy" id="290746"/>
    <lineage>
        <taxon>Eukaryota</taxon>
        <taxon>Metazoa</taxon>
        <taxon>Ecdysozoa</taxon>
        <taxon>Nematoda</taxon>
        <taxon>Chromadorea</taxon>
        <taxon>Rhabditida</taxon>
        <taxon>Tylenchina</taxon>
        <taxon>Cephalobomorpha</taxon>
        <taxon>Cephaloboidea</taxon>
        <taxon>Cephalobidae</taxon>
        <taxon>Acrobeloides</taxon>
    </lineage>
</organism>
<accession>A0A914ENK9</accession>
<dbReference type="WBParaSite" id="ACRNAN_scaffold9296.g9243.t1">
    <property type="protein sequence ID" value="ACRNAN_scaffold9296.g9243.t1"/>
    <property type="gene ID" value="ACRNAN_scaffold9296.g9243"/>
</dbReference>
<dbReference type="AlphaFoldDB" id="A0A914ENK9"/>
<proteinExistence type="predicted"/>
<protein>
    <submittedName>
        <fullName evidence="2">Uncharacterized protein</fullName>
    </submittedName>
</protein>
<keyword evidence="1" id="KW-1185">Reference proteome</keyword>
<name>A0A914ENK9_9BILA</name>
<dbReference type="Proteomes" id="UP000887540">
    <property type="component" value="Unplaced"/>
</dbReference>
<sequence>MPHREKNPVRQAMGKAGASARWEKTMAVRASMSSATRKARSPSFKSMATRLHEIFLAMNKAVSNLENKTENHFAISYFVYIESFVKFFYA</sequence>